<dbReference type="EMBL" id="VSSQ01075012">
    <property type="protein sequence ID" value="MPN25737.1"/>
    <property type="molecule type" value="Genomic_DNA"/>
</dbReference>
<sequence>MTSKEYLLQARFLDASIRTKVEQIEALNDLATSCTAVISDMPRNPNRGGSRMADAVMKIIDLQEEIKNDMIALVNLKREIMDVIKAVSSLELRTILEKRYLSFISWERIAVELGYSIQHTYRLHDMALKEVEEILKYES</sequence>
<proteinExistence type="predicted"/>
<protein>
    <recommendedName>
        <fullName evidence="3">DUF1492 domain-containing protein</fullName>
    </recommendedName>
</protein>
<evidence type="ECO:0000256" key="1">
    <source>
        <dbReference type="SAM" id="Coils"/>
    </source>
</evidence>
<name>A0A645GFP8_9ZZZZ</name>
<keyword evidence="1" id="KW-0175">Coiled coil</keyword>
<accession>A0A645GFP8</accession>
<evidence type="ECO:0008006" key="3">
    <source>
        <dbReference type="Google" id="ProtNLM"/>
    </source>
</evidence>
<feature type="coiled-coil region" evidence="1">
    <location>
        <begin position="59"/>
        <end position="93"/>
    </location>
</feature>
<organism evidence="2">
    <name type="scientific">bioreactor metagenome</name>
    <dbReference type="NCBI Taxonomy" id="1076179"/>
    <lineage>
        <taxon>unclassified sequences</taxon>
        <taxon>metagenomes</taxon>
        <taxon>ecological metagenomes</taxon>
    </lineage>
</organism>
<dbReference type="AlphaFoldDB" id="A0A645GFP8"/>
<evidence type="ECO:0000313" key="2">
    <source>
        <dbReference type="EMBL" id="MPN25737.1"/>
    </source>
</evidence>
<comment type="caution">
    <text evidence="2">The sequence shown here is derived from an EMBL/GenBank/DDBJ whole genome shotgun (WGS) entry which is preliminary data.</text>
</comment>
<dbReference type="InterPro" id="IPR010861">
    <property type="entry name" value="DUF1492"/>
</dbReference>
<gene>
    <name evidence="2" type="ORF">SDC9_173152</name>
</gene>
<dbReference type="Pfam" id="PF07374">
    <property type="entry name" value="DUF1492"/>
    <property type="match status" value="1"/>
</dbReference>
<reference evidence="2" key="1">
    <citation type="submission" date="2019-08" db="EMBL/GenBank/DDBJ databases">
        <authorList>
            <person name="Kucharzyk K."/>
            <person name="Murdoch R.W."/>
            <person name="Higgins S."/>
            <person name="Loffler F."/>
        </authorList>
    </citation>
    <scope>NUCLEOTIDE SEQUENCE</scope>
</reference>